<evidence type="ECO:0000313" key="2">
    <source>
        <dbReference type="EMBL" id="SIT74315.1"/>
    </source>
</evidence>
<dbReference type="AlphaFoldDB" id="A0A1R3W998"/>
<keyword evidence="1" id="KW-1133">Transmembrane helix</keyword>
<dbReference type="EMBL" id="FTPP01000001">
    <property type="protein sequence ID" value="SIT74315.1"/>
    <property type="molecule type" value="Genomic_DNA"/>
</dbReference>
<evidence type="ECO:0000256" key="1">
    <source>
        <dbReference type="SAM" id="Phobius"/>
    </source>
</evidence>
<gene>
    <name evidence="2" type="ORF">SAMN05444128_0092</name>
</gene>
<dbReference type="STRING" id="1317125.SAMN05444128_0092"/>
<accession>A0A1R3W998</accession>
<sequence>MLLLRTVRNGFLTETSPGLAISLRVSHLYKGTKIFADMVPFPQVWPMCFSIKEVAWLLGKRSGKEAIYFILILLYSQNVCLIISVCNRDYLYTNRLRIFLNPDTERC</sequence>
<proteinExistence type="predicted"/>
<protein>
    <submittedName>
        <fullName evidence="2">Uncharacterized protein</fullName>
    </submittedName>
</protein>
<feature type="transmembrane region" description="Helical" evidence="1">
    <location>
        <begin position="66"/>
        <end position="87"/>
    </location>
</feature>
<keyword evidence="1" id="KW-0812">Transmembrane</keyword>
<keyword evidence="3" id="KW-1185">Reference proteome</keyword>
<dbReference type="Proteomes" id="UP000187181">
    <property type="component" value="Unassembled WGS sequence"/>
</dbReference>
<reference evidence="3" key="1">
    <citation type="submission" date="2017-01" db="EMBL/GenBank/DDBJ databases">
        <authorList>
            <person name="Varghese N."/>
            <person name="Submissions S."/>
        </authorList>
    </citation>
    <scope>NUCLEOTIDE SEQUENCE [LARGE SCALE GENOMIC DNA]</scope>
    <source>
        <strain evidence="3">LP100</strain>
    </source>
</reference>
<name>A0A1R3W998_9BACT</name>
<keyword evidence="1" id="KW-0472">Membrane</keyword>
<evidence type="ECO:0000313" key="3">
    <source>
        <dbReference type="Proteomes" id="UP000187181"/>
    </source>
</evidence>
<organism evidence="2 3">
    <name type="scientific">Pontibacter indicus</name>
    <dbReference type="NCBI Taxonomy" id="1317125"/>
    <lineage>
        <taxon>Bacteria</taxon>
        <taxon>Pseudomonadati</taxon>
        <taxon>Bacteroidota</taxon>
        <taxon>Cytophagia</taxon>
        <taxon>Cytophagales</taxon>
        <taxon>Hymenobacteraceae</taxon>
        <taxon>Pontibacter</taxon>
    </lineage>
</organism>